<dbReference type="AlphaFoldDB" id="A0A9K3CN86"/>
<feature type="non-terminal residue" evidence="3">
    <location>
        <position position="1"/>
    </location>
</feature>
<reference evidence="3 4" key="1">
    <citation type="journal article" date="2018" name="PLoS ONE">
        <title>The draft genome of Kipferlia bialata reveals reductive genome evolution in fornicate parasites.</title>
        <authorList>
            <person name="Tanifuji G."/>
            <person name="Takabayashi S."/>
            <person name="Kume K."/>
            <person name="Takagi M."/>
            <person name="Nakayama T."/>
            <person name="Kamikawa R."/>
            <person name="Inagaki Y."/>
            <person name="Hashimoto T."/>
        </authorList>
    </citation>
    <scope>NUCLEOTIDE SEQUENCE [LARGE SCALE GENOMIC DNA]</scope>
    <source>
        <strain evidence="3">NY0173</strain>
    </source>
</reference>
<feature type="transmembrane region" description="Helical" evidence="2">
    <location>
        <begin position="264"/>
        <end position="288"/>
    </location>
</feature>
<gene>
    <name evidence="3" type="ORF">KIPB_001057</name>
</gene>
<comment type="caution">
    <text evidence="3">The sequence shown here is derived from an EMBL/GenBank/DDBJ whole genome shotgun (WGS) entry which is preliminary data.</text>
</comment>
<feature type="compositionally biased region" description="Low complexity" evidence="1">
    <location>
        <begin position="136"/>
        <end position="175"/>
    </location>
</feature>
<evidence type="ECO:0000313" key="4">
    <source>
        <dbReference type="Proteomes" id="UP000265618"/>
    </source>
</evidence>
<keyword evidence="4" id="KW-1185">Reference proteome</keyword>
<organism evidence="3 4">
    <name type="scientific">Kipferlia bialata</name>
    <dbReference type="NCBI Taxonomy" id="797122"/>
    <lineage>
        <taxon>Eukaryota</taxon>
        <taxon>Metamonada</taxon>
        <taxon>Carpediemonas-like organisms</taxon>
        <taxon>Kipferlia</taxon>
    </lineage>
</organism>
<proteinExistence type="predicted"/>
<sequence>MDSAPTQEDGPLTSVQSVNADITSVLYSCERVGVEVLVEGATAWTSTGPKGTFHLVTVGEQLSLSVLVLLRTDGTSFSCPIDPNKARIARTRDLKTHGVRDRYRPKYSFHFASGTDRDNVNSVLQRHQSITPPDISLSPLNPLTSTSSPSERPSLSIGALAKLRAKTKTTTASGGSPKGSKESGKGRMYAINGIAPDTPSPIAPSKLPRLPAVQVLPDNFTVHGKGLSLDPPVKESRLKGLCSRATPQRPRRGTLSATPITMRVLTLVAVLLLCLSLLCGALVTIVLLRVGSDVVVSGVSASDIIADTVTSRDVTAAKVETVEVVTTGLSADTIEAGSMSAAGVTVNTISSETGSVSVGSDIEVPPTFTMGNAPPPPPASHGCMAPDCGVEGVVSEHSGSAPSAAGGEFGSPSYSVPNGCSSGRPHSFPLSANAFSSDSKETPQATCAISMEGGALTFTADTVSFSSDPLVGMAVSPASVFTPSLIVGEATVSSGTIDNTIVGATTPAAGSFSTLTVGTYSLPSVDGVPGQVLYTNGEGQVSWKDDGDMSLHVTSISTPLGAGLAVSSDATLSIESAEDVSVSADTATLDADTEVVLSSGDTSLSVSPAGIAVSGPISMSEGSLKALDQAYVTIGTVGDSYAPLYLASTTSQKGVSSLTLDEGSAVLSGGTLDLSVSTIDASGASLSADSVTTGSLSVGAGFIVETDSLSVDVPISGDTLSIDATTSLSLGTAHSSGPVSLSHPGVATHVLGDLQ</sequence>
<keyword evidence="2" id="KW-1133">Transmembrane helix</keyword>
<accession>A0A9K3CN86</accession>
<protein>
    <submittedName>
        <fullName evidence="3">Uncharacterized protein</fullName>
    </submittedName>
</protein>
<evidence type="ECO:0000256" key="1">
    <source>
        <dbReference type="SAM" id="MobiDB-lite"/>
    </source>
</evidence>
<feature type="region of interest" description="Disordered" evidence="1">
    <location>
        <begin position="130"/>
        <end position="185"/>
    </location>
</feature>
<dbReference type="Proteomes" id="UP000265618">
    <property type="component" value="Unassembled WGS sequence"/>
</dbReference>
<evidence type="ECO:0000313" key="3">
    <source>
        <dbReference type="EMBL" id="GIQ80283.1"/>
    </source>
</evidence>
<keyword evidence="2" id="KW-0472">Membrane</keyword>
<keyword evidence="2" id="KW-0812">Transmembrane</keyword>
<dbReference type="EMBL" id="BDIP01000138">
    <property type="protein sequence ID" value="GIQ80283.1"/>
    <property type="molecule type" value="Genomic_DNA"/>
</dbReference>
<evidence type="ECO:0000256" key="2">
    <source>
        <dbReference type="SAM" id="Phobius"/>
    </source>
</evidence>
<name>A0A9K3CN86_9EUKA</name>